<dbReference type="AlphaFoldDB" id="A0AA37SAF3"/>
<gene>
    <name evidence="1" type="ORF">GCM10007876_21380</name>
</gene>
<name>A0AA37SAF3_9GAMM</name>
<dbReference type="Proteomes" id="UP001161389">
    <property type="component" value="Unassembled WGS sequence"/>
</dbReference>
<dbReference type="EMBL" id="BSNM01000014">
    <property type="protein sequence ID" value="GLQ31659.1"/>
    <property type="molecule type" value="Genomic_DNA"/>
</dbReference>
<evidence type="ECO:0000313" key="2">
    <source>
        <dbReference type="Proteomes" id="UP001161389"/>
    </source>
</evidence>
<accession>A0AA37SAF3</accession>
<organism evidence="1 2">
    <name type="scientific">Litoribrevibacter albus</name>
    <dbReference type="NCBI Taxonomy" id="1473156"/>
    <lineage>
        <taxon>Bacteria</taxon>
        <taxon>Pseudomonadati</taxon>
        <taxon>Pseudomonadota</taxon>
        <taxon>Gammaproteobacteria</taxon>
        <taxon>Oceanospirillales</taxon>
        <taxon>Oceanospirillaceae</taxon>
        <taxon>Litoribrevibacter</taxon>
    </lineage>
</organism>
<dbReference type="RefSeq" id="WP_284381345.1">
    <property type="nucleotide sequence ID" value="NZ_BSNM01000014.1"/>
</dbReference>
<reference evidence="1" key="1">
    <citation type="journal article" date="2014" name="Int. J. Syst. Evol. Microbiol.">
        <title>Complete genome sequence of Corynebacterium casei LMG S-19264T (=DSM 44701T), isolated from a smear-ripened cheese.</title>
        <authorList>
            <consortium name="US DOE Joint Genome Institute (JGI-PGF)"/>
            <person name="Walter F."/>
            <person name="Albersmeier A."/>
            <person name="Kalinowski J."/>
            <person name="Ruckert C."/>
        </authorList>
    </citation>
    <scope>NUCLEOTIDE SEQUENCE</scope>
    <source>
        <strain evidence="1">NBRC 110071</strain>
    </source>
</reference>
<proteinExistence type="predicted"/>
<reference evidence="1" key="2">
    <citation type="submission" date="2023-01" db="EMBL/GenBank/DDBJ databases">
        <title>Draft genome sequence of Litoribrevibacter albus strain NBRC 110071.</title>
        <authorList>
            <person name="Sun Q."/>
            <person name="Mori K."/>
        </authorList>
    </citation>
    <scope>NUCLEOTIDE SEQUENCE</scope>
    <source>
        <strain evidence="1">NBRC 110071</strain>
    </source>
</reference>
<sequence>MAHEITKDFRFSENGAIVTDYTQGQQFESLPENTLKYATENKFVKTIKAVDKPKDEDA</sequence>
<protein>
    <submittedName>
        <fullName evidence="1">Uncharacterized protein</fullName>
    </submittedName>
</protein>
<evidence type="ECO:0000313" key="1">
    <source>
        <dbReference type="EMBL" id="GLQ31659.1"/>
    </source>
</evidence>
<comment type="caution">
    <text evidence="1">The sequence shown here is derived from an EMBL/GenBank/DDBJ whole genome shotgun (WGS) entry which is preliminary data.</text>
</comment>
<keyword evidence="2" id="KW-1185">Reference proteome</keyword>